<proteinExistence type="predicted"/>
<dbReference type="InterPro" id="IPR029068">
    <property type="entry name" value="Glyas_Bleomycin-R_OHBP_Dase"/>
</dbReference>
<accession>A0ABV8ALZ7</accession>
<dbReference type="SUPFAM" id="SSF54593">
    <property type="entry name" value="Glyoxalase/Bleomycin resistance protein/Dihydroxybiphenyl dioxygenase"/>
    <property type="match status" value="1"/>
</dbReference>
<dbReference type="InterPro" id="IPR028973">
    <property type="entry name" value="PhnB-like"/>
</dbReference>
<evidence type="ECO:0000313" key="2">
    <source>
        <dbReference type="EMBL" id="MFC3878707.1"/>
    </source>
</evidence>
<evidence type="ECO:0000313" key="3">
    <source>
        <dbReference type="Proteomes" id="UP001595805"/>
    </source>
</evidence>
<dbReference type="CDD" id="cd06588">
    <property type="entry name" value="PhnB_like"/>
    <property type="match status" value="1"/>
</dbReference>
<protein>
    <submittedName>
        <fullName evidence="2">VOC family protein</fullName>
    </submittedName>
</protein>
<dbReference type="PANTHER" id="PTHR33990">
    <property type="entry name" value="PROTEIN YJDN-RELATED"/>
    <property type="match status" value="1"/>
</dbReference>
<feature type="domain" description="PhnB-like" evidence="1">
    <location>
        <begin position="3"/>
        <end position="135"/>
    </location>
</feature>
<keyword evidence="3" id="KW-1185">Reference proteome</keyword>
<sequence length="144" mass="16462">MNIYSYLTFDGQAEEAMKFYQSILGGEFPQGFMYMRDMPDAPPMSTEDGNRVMHATLQLSDTLRLMGSDTFPGFGGEYRQGNQAQVYLDLNSMDETKRVFDHLSADGQLEMPLEKTFWGSYFGSFTDKYGICWMVSYDLKPGEE</sequence>
<name>A0ABV8ALZ7_9BACT</name>
<reference evidence="3" key="1">
    <citation type="journal article" date="2019" name="Int. J. Syst. Evol. Microbiol.">
        <title>The Global Catalogue of Microorganisms (GCM) 10K type strain sequencing project: providing services to taxonomists for standard genome sequencing and annotation.</title>
        <authorList>
            <consortium name="The Broad Institute Genomics Platform"/>
            <consortium name="The Broad Institute Genome Sequencing Center for Infectious Disease"/>
            <person name="Wu L."/>
            <person name="Ma J."/>
        </authorList>
    </citation>
    <scope>NUCLEOTIDE SEQUENCE [LARGE SCALE GENOMIC DNA]</scope>
    <source>
        <strain evidence="3">CCUG 60523</strain>
    </source>
</reference>
<evidence type="ECO:0000259" key="1">
    <source>
        <dbReference type="Pfam" id="PF06983"/>
    </source>
</evidence>
<dbReference type="PANTHER" id="PTHR33990:SF1">
    <property type="entry name" value="PROTEIN YJDN"/>
    <property type="match status" value="1"/>
</dbReference>
<dbReference type="RefSeq" id="WP_377902425.1">
    <property type="nucleotide sequence ID" value="NZ_JBHRZS010000002.1"/>
</dbReference>
<gene>
    <name evidence="2" type="ORF">ACFOSV_00880</name>
</gene>
<dbReference type="Pfam" id="PF06983">
    <property type="entry name" value="3-dmu-9_3-mt"/>
    <property type="match status" value="1"/>
</dbReference>
<dbReference type="Gene3D" id="3.10.180.10">
    <property type="entry name" value="2,3-Dihydroxybiphenyl 1,2-Dioxygenase, domain 1"/>
    <property type="match status" value="1"/>
</dbReference>
<organism evidence="2 3">
    <name type="scientific">Algoriphagus namhaensis</name>
    <dbReference type="NCBI Taxonomy" id="915353"/>
    <lineage>
        <taxon>Bacteria</taxon>
        <taxon>Pseudomonadati</taxon>
        <taxon>Bacteroidota</taxon>
        <taxon>Cytophagia</taxon>
        <taxon>Cytophagales</taxon>
        <taxon>Cyclobacteriaceae</taxon>
        <taxon>Algoriphagus</taxon>
    </lineage>
</organism>
<dbReference type="EMBL" id="JBHRZS010000002">
    <property type="protein sequence ID" value="MFC3878707.1"/>
    <property type="molecule type" value="Genomic_DNA"/>
</dbReference>
<dbReference type="Proteomes" id="UP001595805">
    <property type="component" value="Unassembled WGS sequence"/>
</dbReference>
<comment type="caution">
    <text evidence="2">The sequence shown here is derived from an EMBL/GenBank/DDBJ whole genome shotgun (WGS) entry which is preliminary data.</text>
</comment>